<reference evidence="2 3" key="1">
    <citation type="submission" date="2019-06" db="EMBL/GenBank/DDBJ databases">
        <title>Sequencing the genomes of 1000 actinobacteria strains.</title>
        <authorList>
            <person name="Klenk H.-P."/>
        </authorList>
    </citation>
    <scope>NUCLEOTIDE SEQUENCE [LARGE SCALE GENOMIC DNA]</scope>
    <source>
        <strain evidence="2 3">DSM 8803</strain>
    </source>
</reference>
<dbReference type="PROSITE" id="PS51257">
    <property type="entry name" value="PROKAR_LIPOPROTEIN"/>
    <property type="match status" value="1"/>
</dbReference>
<accession>A0A542Y418</accession>
<evidence type="ECO:0000256" key="1">
    <source>
        <dbReference type="SAM" id="SignalP"/>
    </source>
</evidence>
<comment type="caution">
    <text evidence="2">The sequence shown here is derived from an EMBL/GenBank/DDBJ whole genome shotgun (WGS) entry which is preliminary data.</text>
</comment>
<feature type="signal peptide" evidence="1">
    <location>
        <begin position="1"/>
        <end position="28"/>
    </location>
</feature>
<dbReference type="EMBL" id="VFON01000001">
    <property type="protein sequence ID" value="TQL42814.1"/>
    <property type="molecule type" value="Genomic_DNA"/>
</dbReference>
<sequence>MHGRLLTTAALALATAAASLTLAGCASAQTGTATIELRQLPEDLAGEQVQVRVSVDGEAFEALELGEGTTMAFEGVPFGEVEIEAGKVCSVAGSIDEPNPTIRLIVEGANCTLAD</sequence>
<gene>
    <name evidence="2" type="ORF">FB468_0822</name>
</gene>
<dbReference type="Proteomes" id="UP000319094">
    <property type="component" value="Unassembled WGS sequence"/>
</dbReference>
<name>A0A542Y418_9MICO</name>
<evidence type="ECO:0000313" key="3">
    <source>
        <dbReference type="Proteomes" id="UP000319094"/>
    </source>
</evidence>
<organism evidence="2 3">
    <name type="scientific">Leucobacter komagatae</name>
    <dbReference type="NCBI Taxonomy" id="55969"/>
    <lineage>
        <taxon>Bacteria</taxon>
        <taxon>Bacillati</taxon>
        <taxon>Actinomycetota</taxon>
        <taxon>Actinomycetes</taxon>
        <taxon>Micrococcales</taxon>
        <taxon>Microbacteriaceae</taxon>
        <taxon>Leucobacter</taxon>
    </lineage>
</organism>
<evidence type="ECO:0000313" key="2">
    <source>
        <dbReference type="EMBL" id="TQL42814.1"/>
    </source>
</evidence>
<dbReference type="AlphaFoldDB" id="A0A542Y418"/>
<keyword evidence="1" id="KW-0732">Signal</keyword>
<dbReference type="RefSeq" id="WP_141886214.1">
    <property type="nucleotide sequence ID" value="NZ_BAAAUY010000009.1"/>
</dbReference>
<feature type="chain" id="PRO_5022151681" description="Lipoprotein" evidence="1">
    <location>
        <begin position="29"/>
        <end position="115"/>
    </location>
</feature>
<keyword evidence="3" id="KW-1185">Reference proteome</keyword>
<proteinExistence type="predicted"/>
<dbReference type="OrthoDB" id="4951164at2"/>
<protein>
    <recommendedName>
        <fullName evidence="4">Lipoprotein</fullName>
    </recommendedName>
</protein>
<evidence type="ECO:0008006" key="4">
    <source>
        <dbReference type="Google" id="ProtNLM"/>
    </source>
</evidence>